<dbReference type="PANTHER" id="PTHR23317:SF26">
    <property type="entry name" value="ZIZIMIN, ISOFORM K"/>
    <property type="match status" value="1"/>
</dbReference>
<evidence type="ECO:0000256" key="3">
    <source>
        <dbReference type="PROSITE-ProRule" id="PRU00983"/>
    </source>
</evidence>
<evidence type="ECO:0000313" key="8">
    <source>
        <dbReference type="EMBL" id="CAC5385568.1"/>
    </source>
</evidence>
<dbReference type="EMBL" id="CACVKT020003742">
    <property type="protein sequence ID" value="CAC5385568.1"/>
    <property type="molecule type" value="Genomic_DNA"/>
</dbReference>
<dbReference type="Pfam" id="PF14429">
    <property type="entry name" value="DOCK-C2"/>
    <property type="match status" value="1"/>
</dbReference>
<keyword evidence="9" id="KW-1185">Reference proteome</keyword>
<dbReference type="Gene3D" id="2.30.29.30">
    <property type="entry name" value="Pleckstrin-homology domain (PH domain)/Phosphotyrosine-binding domain (PTB)"/>
    <property type="match status" value="1"/>
</dbReference>
<dbReference type="PROSITE" id="PS51651">
    <property type="entry name" value="DOCKER"/>
    <property type="match status" value="1"/>
</dbReference>
<dbReference type="Pfam" id="PF06920">
    <property type="entry name" value="DHR-2_Lobe_A"/>
    <property type="match status" value="1"/>
</dbReference>
<feature type="region of interest" description="Disordered" evidence="4">
    <location>
        <begin position="1220"/>
        <end position="1264"/>
    </location>
</feature>
<dbReference type="Gene3D" id="1.25.40.410">
    <property type="match status" value="1"/>
</dbReference>
<feature type="compositionally biased region" description="Polar residues" evidence="4">
    <location>
        <begin position="1231"/>
        <end position="1243"/>
    </location>
</feature>
<reference evidence="8 9" key="1">
    <citation type="submission" date="2020-06" db="EMBL/GenBank/DDBJ databases">
        <authorList>
            <person name="Li R."/>
            <person name="Bekaert M."/>
        </authorList>
    </citation>
    <scope>NUCLEOTIDE SEQUENCE [LARGE SCALE GENOMIC DNA]</scope>
    <source>
        <strain evidence="9">wild</strain>
    </source>
</reference>
<protein>
    <submittedName>
        <fullName evidence="8">DOCK9_10_11</fullName>
    </submittedName>
</protein>
<evidence type="ECO:0000259" key="5">
    <source>
        <dbReference type="PROSITE" id="PS50003"/>
    </source>
</evidence>
<comment type="similarity">
    <text evidence="3">Belongs to the DOCK family.</text>
</comment>
<dbReference type="SUPFAM" id="SSF50729">
    <property type="entry name" value="PH domain-like"/>
    <property type="match status" value="1"/>
</dbReference>
<dbReference type="SUPFAM" id="SSF48371">
    <property type="entry name" value="ARM repeat"/>
    <property type="match status" value="1"/>
</dbReference>
<dbReference type="InterPro" id="IPR011993">
    <property type="entry name" value="PH-like_dom_sf"/>
</dbReference>
<dbReference type="Pfam" id="PF20421">
    <property type="entry name" value="DHR-2_Lobe_C"/>
    <property type="match status" value="1"/>
</dbReference>
<dbReference type="GO" id="GO:0007264">
    <property type="term" value="P:small GTPase-mediated signal transduction"/>
    <property type="evidence" value="ECO:0007669"/>
    <property type="project" value="InterPro"/>
</dbReference>
<dbReference type="PANTHER" id="PTHR23317">
    <property type="entry name" value="DEDICATOR OF CYTOKINESIS DOCK"/>
    <property type="match status" value="1"/>
</dbReference>
<evidence type="ECO:0000256" key="1">
    <source>
        <dbReference type="ARBA" id="ARBA00022553"/>
    </source>
</evidence>
<organism evidence="8 9">
    <name type="scientific">Mytilus coruscus</name>
    <name type="common">Sea mussel</name>
    <dbReference type="NCBI Taxonomy" id="42192"/>
    <lineage>
        <taxon>Eukaryota</taxon>
        <taxon>Metazoa</taxon>
        <taxon>Spiralia</taxon>
        <taxon>Lophotrochozoa</taxon>
        <taxon>Mollusca</taxon>
        <taxon>Bivalvia</taxon>
        <taxon>Autobranchia</taxon>
        <taxon>Pteriomorphia</taxon>
        <taxon>Mytilida</taxon>
        <taxon>Mytiloidea</taxon>
        <taxon>Mytilidae</taxon>
        <taxon>Mytilinae</taxon>
        <taxon>Mytilus</taxon>
    </lineage>
</organism>
<dbReference type="InterPro" id="IPR016024">
    <property type="entry name" value="ARM-type_fold"/>
</dbReference>
<evidence type="ECO:0000313" key="9">
    <source>
        <dbReference type="Proteomes" id="UP000507470"/>
    </source>
</evidence>
<dbReference type="Gene3D" id="1.20.58.740">
    <property type="match status" value="1"/>
</dbReference>
<dbReference type="InterPro" id="IPR043161">
    <property type="entry name" value="DOCK_C_lobe_A"/>
</dbReference>
<dbReference type="InterPro" id="IPR035892">
    <property type="entry name" value="C2_domain_sf"/>
</dbReference>
<keyword evidence="2" id="KW-0344">Guanine-nucleotide releasing factor</keyword>
<dbReference type="InterPro" id="IPR001849">
    <property type="entry name" value="PH_domain"/>
</dbReference>
<dbReference type="Pfam" id="PF11878">
    <property type="entry name" value="DOCK_C-D_N"/>
    <property type="match status" value="1"/>
</dbReference>
<dbReference type="InterPro" id="IPR027007">
    <property type="entry name" value="C2_DOCK-type_domain"/>
</dbReference>
<dbReference type="InterPro" id="IPR026791">
    <property type="entry name" value="DOCK"/>
</dbReference>
<dbReference type="InterPro" id="IPR046770">
    <property type="entry name" value="DOCKER_Lobe_B"/>
</dbReference>
<name>A0A6J8BNK8_MYTCO</name>
<proteinExistence type="inferred from homology"/>
<dbReference type="PROSITE" id="PS51650">
    <property type="entry name" value="C2_DOCK"/>
    <property type="match status" value="1"/>
</dbReference>
<dbReference type="Pfam" id="PF00169">
    <property type="entry name" value="PH"/>
    <property type="match status" value="1"/>
</dbReference>
<feature type="domain" description="DOCKER" evidence="7">
    <location>
        <begin position="1682"/>
        <end position="2107"/>
    </location>
</feature>
<feature type="domain" description="PH" evidence="5">
    <location>
        <begin position="143"/>
        <end position="242"/>
    </location>
</feature>
<dbReference type="PROSITE" id="PS50003">
    <property type="entry name" value="PH_DOMAIN"/>
    <property type="match status" value="1"/>
</dbReference>
<feature type="compositionally biased region" description="Polar residues" evidence="4">
    <location>
        <begin position="1188"/>
        <end position="1200"/>
    </location>
</feature>
<feature type="domain" description="C2 DOCK-type" evidence="6">
    <location>
        <begin position="609"/>
        <end position="792"/>
    </location>
</feature>
<feature type="region of interest" description="Disordered" evidence="4">
    <location>
        <begin position="1156"/>
        <end position="1200"/>
    </location>
</feature>
<evidence type="ECO:0000256" key="2">
    <source>
        <dbReference type="ARBA" id="ARBA00022658"/>
    </source>
</evidence>
<dbReference type="OrthoDB" id="47328at2759"/>
<keyword evidence="1" id="KW-0597">Phosphoprotein</keyword>
<gene>
    <name evidence="8" type="ORF">MCOR_21101</name>
</gene>
<accession>A0A6J8BNK8</accession>
<dbReference type="Gene3D" id="2.60.40.150">
    <property type="entry name" value="C2 domain"/>
    <property type="match status" value="1"/>
</dbReference>
<dbReference type="InterPro" id="IPR046773">
    <property type="entry name" value="DOCKER_Lobe_C"/>
</dbReference>
<evidence type="ECO:0000259" key="6">
    <source>
        <dbReference type="PROSITE" id="PS51650"/>
    </source>
</evidence>
<dbReference type="InterPro" id="IPR011989">
    <property type="entry name" value="ARM-like"/>
</dbReference>
<dbReference type="InterPro" id="IPR043162">
    <property type="entry name" value="DOCK_C_lobe_C"/>
</dbReference>
<dbReference type="GO" id="GO:0005085">
    <property type="term" value="F:guanyl-nucleotide exchange factor activity"/>
    <property type="evidence" value="ECO:0007669"/>
    <property type="project" value="UniProtKB-KW"/>
</dbReference>
<evidence type="ECO:0000256" key="4">
    <source>
        <dbReference type="SAM" id="MobiDB-lite"/>
    </source>
</evidence>
<dbReference type="Pfam" id="PF20422">
    <property type="entry name" value="DHR-2_Lobe_B"/>
    <property type="match status" value="1"/>
</dbReference>
<sequence>MAERKFTKHILRRGDAAKIRDEVAQEMRENIIQARPKAVDPVDYETYVTKNKTILHNDPQREMLTFPYDDIVIPPPTLPKKMRTLHSTVPPTATQEATNLLVRECIKSYTDSCHVVKYKYEQYSGGYQKLLKLKTPEALPEHVFEIDAEVEEKEKDEQFKRRYFVLKQQTDMTYILEFFKDEKMIEAKGSIFLELAEEAVKNPKKGKYSFEIKMQGRAPYLLSADNESEASDWIRTINRIINLAETASQISMEQAKEEPTLDKAEAKVEYSMHPELQKYSRETESMVTSARGKDRQNLFKVYPNLNRHCLTEDTDSEDEADIDVFPREFGERFLLGLLDFKTKLQINQLDENIGKQSKSSNPEPFFLTFALYDAKDGRKISEDFHIDPNDPEILGMIPPEVLHAADKLHSIEGKKTSPPLNGLDENWLKSKKRQGIFSVVSCHSEVYLVITVEKVLQGPIGPAIETYIKALEGKNGTKQYKQMKQFCSHIGHHRMPFAWAACQVLSRDYGPRNLSLYRYDGNKISEDDLIKHLQDFRKPEKQSKLQEIPGSIKITMKMLRSEEILQSTLTSSFIPIKPFPNPPVEPPAFEVDEFVPEKASLCDTYDSYINNLYVYPCSLKFEHQKSFTKARNIACCMELRDSDSDSAVALKYIYGRPEVGIFTSVASTTVIHHSTSPDYNEEVKIVLPIQIHDRHHILFRFYHVSCEGSRSSVRSSTSGKKRDNIESAVGTTWLPLLHQGKVVNGEMSIPVASNLPPGYLSYKILEPGRGSVPDIKWVDGAKQIFKVKVHVRSTVYTTDQHLHNFFFHCQKLENSATGADSEIVNKLKSLHAVDCSVYVKFLPTLLNQLFNLLSKSLGEDISFNTVKVLIHIVSEVHDADKSDALKNYVKYVFKPDPVRKGTGQKAVHEELSQFLTSLLRPATGDHVVTTKFLKHSWFFFQILVKSMTIYLIGSDRVKMPRNERFTSDYQFRIQTLLQTVTPHIIQKHKERESKNANQSIASFMKMCFTLMDRGFVFQMIHKYIENFGPGDAKTLFEFKYEFLTRVCSHEHYIPLSLPMMRKGMIKTFKDLKCDYTLSDEYRKNHYLAGLLLHELKMALNEPRDIRRIAILMLRNQLAKHAFDDRYTSKSQQGRIAALYLPIISILMEHKRHLVDEPGNPKVVAPPPPQPIHMVNGDSAVQRRDSRPGTPQTSHKSVTFDTTPLRDSKVFALIAGSTGTPTLSLPDGQGLNGSTGSLARSGTSSDEDTGKEKKHKRSPSSSNVSNTGAIPTSYLYKYQKLDIIEIKDLLLCFISVIKHLPEDILLGWFNNSSEFDIIDFFGILETCLHHFKYQGRKKIHDLSIIGDSRKALTMPNSRRSMPSIIPVGGSMNTRTYSQYSDLNSESGTLPSHAPSTNSSSEADALIKALQEANMSTEVGLAILDILSLYCNFFKKNLEYKDGDNSLMQRVFDLHLYFLQHSQSETLQKHVFAALRQFIRKFENVLYRGNAKLCGDLCYEILRSCNSKLYSTRKEACALLYLLMRQNFEHTKKKSVIRVHLQVIISVNKLIGNVVGLSNSHLQESLAMINSYASSDRQMQRRNKQKVEKASHSYIIGSGLHVARFINNLMCNLSANEEIITKNINGEMDRKSKKKKVKSEKSGFPAEVKDLTKKIRTVLMATAQMKEHEKDPEMLIDLQYSLAKSYDSTPELRKTWLDSMAKIHLKHRDYSEEAHCFIHIAALIAEYLKRRGCFPQGCAAFKLISPNVEKEESGIKDDSGMQDVQYTEETMVEYLEKASRSLEVAERYEMLGEIYKLVIPIYEFHRDYERLSSCYTSLSQAYTKAGEVVQSGKRLLGKYFRVGFYGSYFDDEDGKEYIYKEPKVTSLPEICERLSNIYGEKYGKEIIKLIQDSKKVDPNQLDSRYCHIQVTHVTPYFDERELQRRLTDYERNNNIRKFMFETPFTKDGKAHGEIDKQYKRRTVLTTTHSFPYVKKRIDIIERKDLELSPIEVAIDQMQTKVAEMREVVNMSHPDLKRLQLKLQGSVSAQVNAGPLAFAEAFISKGKNFPESKVELLKEVFRDFVYVCNDAVDLNGTLVTTEQKEYHESLNQGFQDIVSKLNDMFGEKILKLDGGGTLSRQGSQAVLNINSSSAGASSA</sequence>
<dbReference type="InterPro" id="IPR046769">
    <property type="entry name" value="DOCKER_Lobe_A"/>
</dbReference>
<evidence type="ECO:0000259" key="7">
    <source>
        <dbReference type="PROSITE" id="PS51651"/>
    </source>
</evidence>
<dbReference type="Gene3D" id="1.25.10.10">
    <property type="entry name" value="Leucine-rich Repeat Variant"/>
    <property type="match status" value="1"/>
</dbReference>
<dbReference type="InterPro" id="IPR027357">
    <property type="entry name" value="DOCKER_dom"/>
</dbReference>
<dbReference type="InterPro" id="IPR021816">
    <property type="entry name" value="DOCK_C/D_N"/>
</dbReference>
<dbReference type="Proteomes" id="UP000507470">
    <property type="component" value="Unassembled WGS sequence"/>
</dbReference>
<dbReference type="SMART" id="SM00233">
    <property type="entry name" value="PH"/>
    <property type="match status" value="1"/>
</dbReference>